<dbReference type="InterPro" id="IPR027051">
    <property type="entry name" value="XdhC_Rossmann_dom"/>
</dbReference>
<evidence type="ECO:0000259" key="2">
    <source>
        <dbReference type="Pfam" id="PF13478"/>
    </source>
</evidence>
<feature type="domain" description="XdhC Rossmann" evidence="2">
    <location>
        <begin position="110"/>
        <end position="246"/>
    </location>
</feature>
<evidence type="ECO:0000259" key="1">
    <source>
        <dbReference type="Pfam" id="PF02625"/>
    </source>
</evidence>
<dbReference type="RefSeq" id="WP_256600696.1">
    <property type="nucleotide sequence ID" value="NZ_JANIBJ010000003.1"/>
</dbReference>
<dbReference type="InterPro" id="IPR052698">
    <property type="entry name" value="MoCofactor_Util/Proc"/>
</dbReference>
<dbReference type="Gene3D" id="3.40.50.720">
    <property type="entry name" value="NAD(P)-binding Rossmann-like Domain"/>
    <property type="match status" value="1"/>
</dbReference>
<dbReference type="InterPro" id="IPR003777">
    <property type="entry name" value="XdhC_CoxI"/>
</dbReference>
<dbReference type="PANTHER" id="PTHR30388:SF6">
    <property type="entry name" value="XANTHINE DEHYDROGENASE SUBUNIT A-RELATED"/>
    <property type="match status" value="1"/>
</dbReference>
<keyword evidence="4" id="KW-1185">Reference proteome</keyword>
<comment type="caution">
    <text evidence="3">The sequence shown here is derived from an EMBL/GenBank/DDBJ whole genome shotgun (WGS) entry which is preliminary data.</text>
</comment>
<accession>A0ABT1TE43</accession>
<name>A0ABT1TE43_9GAMM</name>
<dbReference type="Pfam" id="PF13478">
    <property type="entry name" value="XdhC_C"/>
    <property type="match status" value="1"/>
</dbReference>
<organism evidence="3 4">
    <name type="scientific">Methylomonas subterranea</name>
    <dbReference type="NCBI Taxonomy" id="2952225"/>
    <lineage>
        <taxon>Bacteria</taxon>
        <taxon>Pseudomonadati</taxon>
        <taxon>Pseudomonadota</taxon>
        <taxon>Gammaproteobacteria</taxon>
        <taxon>Methylococcales</taxon>
        <taxon>Methylococcaceae</taxon>
        <taxon>Methylomonas</taxon>
    </lineage>
</organism>
<evidence type="ECO:0000313" key="4">
    <source>
        <dbReference type="Proteomes" id="UP001524499"/>
    </source>
</evidence>
<dbReference type="EMBL" id="JANIBJ010000003">
    <property type="protein sequence ID" value="MCQ8103039.1"/>
    <property type="molecule type" value="Genomic_DNA"/>
</dbReference>
<sequence>MAISNILQRQLELQQSRQPYVLATVVEILGSSSAKPAAKALMDWAGQLVEGWIGGGCAQAMVAQTALKCLQSGEPCVIDIDLTDEIFGAGMPCGGSMRVYVEPFLPSPQLWLLGHGRIVETLCEFARPLGFEVIVNDAQAKPGQFPAASRLIDDDSRYRQLQPRPGDYVLVATHHKGDYDALTQALNSPADYIGMIASRKRAQLVLQRLRCEGFGDTALARIRAPAGLDLGAKLPEEIALSIVSEMTMLRRGGQGGCLSAGQVAAGVSSAPDGISVSGEGDVSH</sequence>
<protein>
    <submittedName>
        <fullName evidence="3">XdhC family protein</fullName>
    </submittedName>
</protein>
<proteinExistence type="predicted"/>
<dbReference type="Pfam" id="PF02625">
    <property type="entry name" value="XdhC_CoxI"/>
    <property type="match status" value="1"/>
</dbReference>
<evidence type="ECO:0000313" key="3">
    <source>
        <dbReference type="EMBL" id="MCQ8103039.1"/>
    </source>
</evidence>
<gene>
    <name evidence="3" type="ORF">NP590_02875</name>
</gene>
<dbReference type="PANTHER" id="PTHR30388">
    <property type="entry name" value="ALDEHYDE OXIDOREDUCTASE MOLYBDENUM COFACTOR ASSEMBLY PROTEIN"/>
    <property type="match status" value="1"/>
</dbReference>
<reference evidence="3 4" key="1">
    <citation type="submission" date="2022-07" db="EMBL/GenBank/DDBJ databases">
        <title>Methylomonas rivi sp. nov., Methylomonas rosea sp. nov., Methylomonas aureus sp. nov. and Methylomonas subterranea sp. nov., four novel methanotrophs isolated from a freshwater creek and the deep terrestrial subsurface.</title>
        <authorList>
            <person name="Abin C."/>
            <person name="Sankaranarayanan K."/>
            <person name="Garner C."/>
            <person name="Sindelar R."/>
            <person name="Kotary K."/>
            <person name="Garner R."/>
            <person name="Barclay S."/>
            <person name="Lawson P."/>
            <person name="Krumholz L."/>
        </authorList>
    </citation>
    <scope>NUCLEOTIDE SEQUENCE [LARGE SCALE GENOMIC DNA]</scope>
    <source>
        <strain evidence="3 4">SURF-2</strain>
    </source>
</reference>
<feature type="domain" description="XdhC- CoxI" evidence="1">
    <location>
        <begin position="14"/>
        <end position="80"/>
    </location>
</feature>
<dbReference type="Proteomes" id="UP001524499">
    <property type="component" value="Unassembled WGS sequence"/>
</dbReference>